<feature type="region of interest" description="Disordered" evidence="1">
    <location>
        <begin position="311"/>
        <end position="331"/>
    </location>
</feature>
<protein>
    <recommendedName>
        <fullName evidence="2">DUF4216 domain-containing protein</fullName>
    </recommendedName>
</protein>
<dbReference type="Pfam" id="PF13952">
    <property type="entry name" value="DUF4216"/>
    <property type="match status" value="1"/>
</dbReference>
<name>A0AAV5L5P8_9ROSI</name>
<dbReference type="InterPro" id="IPR025312">
    <property type="entry name" value="DUF4216"/>
</dbReference>
<proteinExistence type="predicted"/>
<evidence type="ECO:0000256" key="1">
    <source>
        <dbReference type="SAM" id="MobiDB-lite"/>
    </source>
</evidence>
<feature type="compositionally biased region" description="Acidic residues" evidence="1">
    <location>
        <begin position="172"/>
        <end position="198"/>
    </location>
</feature>
<evidence type="ECO:0000313" key="4">
    <source>
        <dbReference type="Proteomes" id="UP001054252"/>
    </source>
</evidence>
<evidence type="ECO:0000313" key="3">
    <source>
        <dbReference type="EMBL" id="GKV32526.1"/>
    </source>
</evidence>
<dbReference type="EMBL" id="BPVZ01000096">
    <property type="protein sequence ID" value="GKV32526.1"/>
    <property type="molecule type" value="Genomic_DNA"/>
</dbReference>
<feature type="compositionally biased region" description="Acidic residues" evidence="1">
    <location>
        <begin position="321"/>
        <end position="331"/>
    </location>
</feature>
<evidence type="ECO:0000259" key="2">
    <source>
        <dbReference type="Pfam" id="PF13952"/>
    </source>
</evidence>
<dbReference type="AlphaFoldDB" id="A0AAV5L5P8"/>
<dbReference type="Proteomes" id="UP001054252">
    <property type="component" value="Unassembled WGS sequence"/>
</dbReference>
<organism evidence="3 4">
    <name type="scientific">Rubroshorea leprosula</name>
    <dbReference type="NCBI Taxonomy" id="152421"/>
    <lineage>
        <taxon>Eukaryota</taxon>
        <taxon>Viridiplantae</taxon>
        <taxon>Streptophyta</taxon>
        <taxon>Embryophyta</taxon>
        <taxon>Tracheophyta</taxon>
        <taxon>Spermatophyta</taxon>
        <taxon>Magnoliopsida</taxon>
        <taxon>eudicotyledons</taxon>
        <taxon>Gunneridae</taxon>
        <taxon>Pentapetalae</taxon>
        <taxon>rosids</taxon>
        <taxon>malvids</taxon>
        <taxon>Malvales</taxon>
        <taxon>Dipterocarpaceae</taxon>
        <taxon>Rubroshorea</taxon>
    </lineage>
</organism>
<feature type="region of interest" description="Disordered" evidence="1">
    <location>
        <begin position="172"/>
        <end position="225"/>
    </location>
</feature>
<feature type="compositionally biased region" description="Low complexity" evidence="1">
    <location>
        <begin position="241"/>
        <end position="296"/>
    </location>
</feature>
<gene>
    <name evidence="3" type="ORF">SLEP1_g41123</name>
</gene>
<feature type="region of interest" description="Disordered" evidence="1">
    <location>
        <begin position="239"/>
        <end position="296"/>
    </location>
</feature>
<reference evidence="3 4" key="1">
    <citation type="journal article" date="2021" name="Commun. Biol.">
        <title>The genome of Shorea leprosula (Dipterocarpaceae) highlights the ecological relevance of drought in aseasonal tropical rainforests.</title>
        <authorList>
            <person name="Ng K.K.S."/>
            <person name="Kobayashi M.J."/>
            <person name="Fawcett J.A."/>
            <person name="Hatakeyama M."/>
            <person name="Paape T."/>
            <person name="Ng C.H."/>
            <person name="Ang C.C."/>
            <person name="Tnah L.H."/>
            <person name="Lee C.T."/>
            <person name="Nishiyama T."/>
            <person name="Sese J."/>
            <person name="O'Brien M.J."/>
            <person name="Copetti D."/>
            <person name="Mohd Noor M.I."/>
            <person name="Ong R.C."/>
            <person name="Putra M."/>
            <person name="Sireger I.Z."/>
            <person name="Indrioko S."/>
            <person name="Kosugi Y."/>
            <person name="Izuno A."/>
            <person name="Isagi Y."/>
            <person name="Lee S.L."/>
            <person name="Shimizu K.K."/>
        </authorList>
    </citation>
    <scope>NUCLEOTIDE SEQUENCE [LARGE SCALE GENOMIC DNA]</scope>
    <source>
        <strain evidence="3">214</strain>
    </source>
</reference>
<comment type="caution">
    <text evidence="3">The sequence shown here is derived from an EMBL/GenBank/DDBJ whole genome shotgun (WGS) entry which is preliminary data.</text>
</comment>
<feature type="domain" description="DUF4216" evidence="2">
    <location>
        <begin position="27"/>
        <end position="101"/>
    </location>
</feature>
<dbReference type="PANTHER" id="PTHR48258">
    <property type="entry name" value="DUF4218 DOMAIN-CONTAINING PROTEIN-RELATED"/>
    <property type="match status" value="1"/>
</dbReference>
<dbReference type="PANTHER" id="PTHR48258:SF4">
    <property type="entry name" value="DUF4216 DOMAIN-CONTAINING PROTEIN"/>
    <property type="match status" value="1"/>
</dbReference>
<sequence>MNSGVCVRGTTLNDDELDYYGQLKKVIELHYFDSSVPQSVILFNCDWYDLNKGIVIHPLSHIVDINPQFKLQTNEPFILASQAQQVFYTSYPSRNPRRRGWYAACKIRARAIIDTSSLCDCVNDYYQDDDPPMPQLVQPSTIVDDHVSLASPGGERVVIGEDMQLSYVVEQNEEECVDEDDEEEDEFEGTETPEEEVPDYLTENMGRGTRGESSSKEASNTLDKAQKQLRRLIRWPRKAAPTQQQMPSLSQPPSQQQLPTLSQPPSWQQLPSLSQPPSQQQLQQQQPTLTPPVTQLHQQQLLTWTHPLSQVQQQPPLPDQELGDEAPMEEDAEELVEERNLEAKLAGEYDQLDPELDAALEEELSHAVQKTGRGMDKGDEAPADPSQRKLLKINQRGSFSNERFGRTATVIWKFLYDEPVLF</sequence>
<keyword evidence="4" id="KW-1185">Reference proteome</keyword>
<accession>A0AAV5L5P8</accession>